<evidence type="ECO:0000313" key="3">
    <source>
        <dbReference type="Proteomes" id="UP000004982"/>
    </source>
</evidence>
<keyword evidence="4" id="KW-1185">Reference proteome</keyword>
<reference evidence="2 4" key="2">
    <citation type="submission" date="2022-03" db="EMBL/GenBank/DDBJ databases">
        <title>Genome sequencing of Neisseria macacae.</title>
        <authorList>
            <person name="Baek M.-G."/>
        </authorList>
    </citation>
    <scope>NUCLEOTIDE SEQUENCE [LARGE SCALE GENOMIC DNA]</scope>
    <source>
        <strain evidence="2 4">ATCC 33926</strain>
    </source>
</reference>
<evidence type="ECO:0000313" key="2">
    <source>
        <dbReference type="EMBL" id="UNV84796.1"/>
    </source>
</evidence>
<gene>
    <name evidence="1" type="primary">murB2</name>
    <name evidence="1" type="ORF">HMPREF9418_3001</name>
    <name evidence="2" type="ORF">MON40_12465</name>
</gene>
<proteinExistence type="predicted"/>
<sequence>MAGIRFSQLSSKLKLTAGVGLAASSGAFSDYICQGKSASETLKGVPGNIAGAVTGDRLGKIGMGDFRQTIGLEIKKEFTNRSINQAEKLGTPSKKR</sequence>
<dbReference type="EMBL" id="CP094241">
    <property type="protein sequence ID" value="UNV84796.1"/>
    <property type="molecule type" value="Genomic_DNA"/>
</dbReference>
<dbReference type="Proteomes" id="UP000829455">
    <property type="component" value="Chromosome"/>
</dbReference>
<dbReference type="Proteomes" id="UP000004982">
    <property type="component" value="Unassembled WGS sequence"/>
</dbReference>
<name>A0AA36UFX1_9NEIS</name>
<dbReference type="AlphaFoldDB" id="A0AA36UFX1"/>
<reference evidence="1 3" key="1">
    <citation type="submission" date="2011-05" db="EMBL/GenBank/DDBJ databases">
        <authorList>
            <person name="Muzny D."/>
            <person name="Qin X."/>
            <person name="Deng J."/>
            <person name="Jiang H."/>
            <person name="Liu Y."/>
            <person name="Qu J."/>
            <person name="Song X.-Z."/>
            <person name="Zhang L."/>
            <person name="Thornton R."/>
            <person name="Coyle M."/>
            <person name="Francisco L."/>
            <person name="Jackson L."/>
            <person name="Javaid M."/>
            <person name="Korchina V."/>
            <person name="Kovar C."/>
            <person name="Mata R."/>
            <person name="Mathew T."/>
            <person name="Ngo R."/>
            <person name="Nguyen L."/>
            <person name="Nguyen N."/>
            <person name="Okwuonu G."/>
            <person name="Ongeri F."/>
            <person name="Pham C."/>
            <person name="Simmons D."/>
            <person name="Wilczek-Boney K."/>
            <person name="Hale W."/>
            <person name="Jakkamsetti A."/>
            <person name="Pham P."/>
            <person name="Ruth R."/>
            <person name="San Lucas F."/>
            <person name="Warren J."/>
            <person name="Zhang J."/>
            <person name="Zhao Z."/>
            <person name="Zhou C."/>
            <person name="Zhu D."/>
            <person name="Lee S."/>
            <person name="Bess C."/>
            <person name="Blankenburg K."/>
            <person name="Forbes L."/>
            <person name="Fu Q."/>
            <person name="Gubbala S."/>
            <person name="Hirani K."/>
            <person name="Jayaseelan J.C."/>
            <person name="Lara F."/>
            <person name="Munidasa M."/>
            <person name="Palculict T."/>
            <person name="Patil S."/>
            <person name="Pu L.-L."/>
            <person name="Saada N."/>
            <person name="Tang L."/>
            <person name="Weissenberger G."/>
            <person name="Zhu Y."/>
            <person name="Hemphill L."/>
            <person name="Shang Y."/>
            <person name="Youmans B."/>
            <person name="Ayvaz T."/>
            <person name="Ross M."/>
            <person name="Santibanez J."/>
            <person name="Aqrawi P."/>
            <person name="Gross S."/>
            <person name="Joshi V."/>
            <person name="Fowler G."/>
            <person name="Nazareth L."/>
            <person name="Reid J."/>
            <person name="Worley K."/>
            <person name="Petrosino J."/>
            <person name="Highlander S."/>
            <person name="Gibbs R."/>
        </authorList>
    </citation>
    <scope>NUCLEOTIDE SEQUENCE [LARGE SCALE GENOMIC DNA]</scope>
    <source>
        <strain evidence="1 3">ATCC 33926</strain>
    </source>
</reference>
<dbReference type="GO" id="GO:0008762">
    <property type="term" value="F:UDP-N-acetylmuramate dehydrogenase activity"/>
    <property type="evidence" value="ECO:0007669"/>
    <property type="project" value="UniProtKB-EC"/>
</dbReference>
<accession>A0AA36UFX1</accession>
<protein>
    <submittedName>
        <fullName evidence="1">UDP-N-acetylmuramate dehydrogenase</fullName>
        <ecNumber evidence="1">1.3.1.98</ecNumber>
    </submittedName>
</protein>
<evidence type="ECO:0000313" key="4">
    <source>
        <dbReference type="Proteomes" id="UP000829455"/>
    </source>
</evidence>
<organism evidence="1 3">
    <name type="scientific">Neisseria macacae ATCC 33926</name>
    <dbReference type="NCBI Taxonomy" id="997348"/>
    <lineage>
        <taxon>Bacteria</taxon>
        <taxon>Pseudomonadati</taxon>
        <taxon>Pseudomonadota</taxon>
        <taxon>Betaproteobacteria</taxon>
        <taxon>Neisseriales</taxon>
        <taxon>Neisseriaceae</taxon>
        <taxon>Neisseria</taxon>
    </lineage>
</organism>
<dbReference type="EC" id="1.3.1.98" evidence="1"/>
<dbReference type="EMBL" id="AFQE01000198">
    <property type="protein sequence ID" value="EGQ72680.1"/>
    <property type="molecule type" value="Genomic_DNA"/>
</dbReference>
<dbReference type="RefSeq" id="WP_003780711.1">
    <property type="nucleotide sequence ID" value="NZ_CP094241.1"/>
</dbReference>
<evidence type="ECO:0000313" key="1">
    <source>
        <dbReference type="EMBL" id="EGQ72680.1"/>
    </source>
</evidence>
<keyword evidence="1" id="KW-0560">Oxidoreductase</keyword>